<dbReference type="InterPro" id="IPR003422">
    <property type="entry name" value="Cyt_b-c1_6"/>
</dbReference>
<dbReference type="Proteomes" id="UP000494163">
    <property type="component" value="Chromosome 3R"/>
</dbReference>
<evidence type="ECO:0000256" key="4">
    <source>
        <dbReference type="ARBA" id="ARBA00022660"/>
    </source>
</evidence>
<comment type="subcellular location">
    <subcellularLocation>
        <location evidence="1">Mitochondrion inner membrane</location>
        <topology evidence="1">Peripheral membrane protein</topology>
        <orientation evidence="1">Intermembrane side</orientation>
    </subcellularLocation>
</comment>
<dbReference type="SUPFAM" id="SSF81531">
    <property type="entry name" value="Non-heme 11 kDa protein of cytochrome bc1 complex (Ubiquinol-cytochrome c reductase)"/>
    <property type="match status" value="1"/>
</dbReference>
<evidence type="ECO:0000259" key="9">
    <source>
        <dbReference type="Pfam" id="PF02320"/>
    </source>
</evidence>
<name>A0A0M5J7P8_DROBS</name>
<evidence type="ECO:0000313" key="11">
    <source>
        <dbReference type="Proteomes" id="UP000494163"/>
    </source>
</evidence>
<keyword evidence="5" id="KW-0999">Mitochondrion inner membrane</keyword>
<evidence type="ECO:0000313" key="10">
    <source>
        <dbReference type="EMBL" id="ALC47944.1"/>
    </source>
</evidence>
<keyword evidence="7" id="KW-0496">Mitochondrion</keyword>
<protein>
    <submittedName>
        <fullName evidence="10">CG30354</fullName>
    </submittedName>
</protein>
<dbReference type="InterPro" id="IPR023184">
    <property type="entry name" value="Ubol_cytC_Rdtase_hinge_dom"/>
</dbReference>
<keyword evidence="3" id="KW-0813">Transport</keyword>
<evidence type="ECO:0000256" key="5">
    <source>
        <dbReference type="ARBA" id="ARBA00022792"/>
    </source>
</evidence>
<accession>A0A0M5J7P8</accession>
<evidence type="ECO:0000256" key="1">
    <source>
        <dbReference type="ARBA" id="ARBA00004137"/>
    </source>
</evidence>
<dbReference type="PANTHER" id="PTHR15336:SF0">
    <property type="entry name" value="CYTOCHROME B-C1 COMPLEX SUBUNIT 6, MITOCHONDRIAL"/>
    <property type="match status" value="1"/>
</dbReference>
<evidence type="ECO:0000256" key="7">
    <source>
        <dbReference type="ARBA" id="ARBA00023128"/>
    </source>
</evidence>
<keyword evidence="4" id="KW-0679">Respiratory chain</keyword>
<comment type="similarity">
    <text evidence="2">Belongs to the UQCRH/QCR6 family.</text>
</comment>
<organism evidence="10 11">
    <name type="scientific">Drosophila busckii</name>
    <name type="common">Fruit fly</name>
    <dbReference type="NCBI Taxonomy" id="30019"/>
    <lineage>
        <taxon>Eukaryota</taxon>
        <taxon>Metazoa</taxon>
        <taxon>Ecdysozoa</taxon>
        <taxon>Arthropoda</taxon>
        <taxon>Hexapoda</taxon>
        <taxon>Insecta</taxon>
        <taxon>Pterygota</taxon>
        <taxon>Neoptera</taxon>
        <taxon>Endopterygota</taxon>
        <taxon>Diptera</taxon>
        <taxon>Brachycera</taxon>
        <taxon>Muscomorpha</taxon>
        <taxon>Ephydroidea</taxon>
        <taxon>Drosophilidae</taxon>
        <taxon>Drosophila</taxon>
    </lineage>
</organism>
<dbReference type="AlphaFoldDB" id="A0A0M5J7P8"/>
<evidence type="ECO:0000256" key="6">
    <source>
        <dbReference type="ARBA" id="ARBA00022982"/>
    </source>
</evidence>
<gene>
    <name evidence="10" type="ORF">Dbus_chr3Rg2694</name>
</gene>
<dbReference type="FunFam" id="1.10.287.20:FF:000004">
    <property type="entry name" value="Cytochrome b-c1 complex subunit 6"/>
    <property type="match status" value="1"/>
</dbReference>
<dbReference type="GO" id="GO:0005743">
    <property type="term" value="C:mitochondrial inner membrane"/>
    <property type="evidence" value="ECO:0007669"/>
    <property type="project" value="UniProtKB-SubCell"/>
</dbReference>
<keyword evidence="11" id="KW-1185">Reference proteome</keyword>
<dbReference type="GO" id="GO:0006122">
    <property type="term" value="P:mitochondrial electron transport, ubiquinol to cytochrome c"/>
    <property type="evidence" value="ECO:0007669"/>
    <property type="project" value="InterPro"/>
</dbReference>
<evidence type="ECO:0000256" key="2">
    <source>
        <dbReference type="ARBA" id="ARBA00006498"/>
    </source>
</evidence>
<sequence length="98" mass="11579">MATLYRFLYDIKMPFWSSLHFPVVRADDEEAELVDPQTALREKCQTKGHIESLYNKYQECNDRVNSRSKTTENCMEELFDYVAELDHCVAHSLFPKLK</sequence>
<dbReference type="STRING" id="30019.A0A0M5J7P8"/>
<evidence type="ECO:0000256" key="3">
    <source>
        <dbReference type="ARBA" id="ARBA00022448"/>
    </source>
</evidence>
<reference evidence="10 11" key="1">
    <citation type="submission" date="2015-08" db="EMBL/GenBank/DDBJ databases">
        <title>Ancestral chromatin configuration constrains chromatin evolution on differentiating sex chromosomes in Drosophila.</title>
        <authorList>
            <person name="Zhou Q."/>
            <person name="Bachtrog D."/>
        </authorList>
    </citation>
    <scope>NUCLEOTIDE SEQUENCE [LARGE SCALE GENOMIC DNA]</scope>
    <source>
        <tissue evidence="10">Whole larvae</tissue>
    </source>
</reference>
<keyword evidence="6" id="KW-0249">Electron transport</keyword>
<proteinExistence type="inferred from homology"/>
<dbReference type="EMBL" id="CP012526">
    <property type="protein sequence ID" value="ALC47944.1"/>
    <property type="molecule type" value="Genomic_DNA"/>
</dbReference>
<dbReference type="InterPro" id="IPR036811">
    <property type="entry name" value="Ubol_cytC_Rdtase_hinge_dom_sf"/>
</dbReference>
<dbReference type="Pfam" id="PF02320">
    <property type="entry name" value="UCR_hinge"/>
    <property type="match status" value="1"/>
</dbReference>
<evidence type="ECO:0000256" key="8">
    <source>
        <dbReference type="ARBA" id="ARBA00023136"/>
    </source>
</evidence>
<dbReference type="Gene3D" id="1.10.287.20">
    <property type="entry name" value="Ubiquinol-cytochrome C reductase hinge domain"/>
    <property type="match status" value="1"/>
</dbReference>
<dbReference type="OrthoDB" id="405848at2759"/>
<feature type="domain" description="Ubiquinol-cytochrome C reductase hinge" evidence="9">
    <location>
        <begin position="35"/>
        <end position="98"/>
    </location>
</feature>
<dbReference type="OMA" id="NTCNDRV"/>
<dbReference type="PANTHER" id="PTHR15336">
    <property type="entry name" value="UBIQUINOL-CYTOCHROME C REDUCTASE COMPLEX 7.8 KDA PROTEIN"/>
    <property type="match status" value="1"/>
</dbReference>
<keyword evidence="8" id="KW-0472">Membrane</keyword>